<feature type="transmembrane region" description="Helical" evidence="1">
    <location>
        <begin position="50"/>
        <end position="72"/>
    </location>
</feature>
<feature type="transmembrane region" description="Helical" evidence="1">
    <location>
        <begin position="121"/>
        <end position="140"/>
    </location>
</feature>
<evidence type="ECO:0008006" key="4">
    <source>
        <dbReference type="Google" id="ProtNLM"/>
    </source>
</evidence>
<feature type="transmembrane region" description="Helical" evidence="1">
    <location>
        <begin position="92"/>
        <end position="115"/>
    </location>
</feature>
<dbReference type="EMBL" id="JBHSDJ010000013">
    <property type="protein sequence ID" value="MFC4246489.1"/>
    <property type="molecule type" value="Genomic_DNA"/>
</dbReference>
<evidence type="ECO:0000256" key="1">
    <source>
        <dbReference type="SAM" id="Phobius"/>
    </source>
</evidence>
<reference evidence="2 3" key="1">
    <citation type="journal article" date="2014" name="Int. J. Syst. Evol. Microbiol.">
        <title>Complete genome sequence of Corynebacterium casei LMG S-19264T (=DSM 44701T), isolated from a smear-ripened cheese.</title>
        <authorList>
            <consortium name="US DOE Joint Genome Institute (JGI-PGF)"/>
            <person name="Walter F."/>
            <person name="Albersmeier A."/>
            <person name="Kalinowski J."/>
            <person name="Ruckert C."/>
        </authorList>
    </citation>
    <scope>NUCLEOTIDE SEQUENCE [LARGE SCALE GENOMIC DNA]</scope>
    <source>
        <strain evidence="2 3">IBRC-M 10912</strain>
    </source>
</reference>
<dbReference type="AlphaFoldDB" id="A0ABD5NXU1"/>
<feature type="transmembrane region" description="Helical" evidence="1">
    <location>
        <begin position="12"/>
        <end position="38"/>
    </location>
</feature>
<dbReference type="Proteomes" id="UP001595821">
    <property type="component" value="Unassembled WGS sequence"/>
</dbReference>
<keyword evidence="1" id="KW-0812">Transmembrane</keyword>
<keyword evidence="1" id="KW-1133">Transmembrane helix</keyword>
<sequence length="189" mass="20430">MGEAPGIPRVVLRYWAVLGFFLVPISLGHTLFLSPTLIGSYIFSPELAGYVMYTAVSWFVIYTALTVSLFRVSGVDSIQEFFEDVNSQEKQYLLVFIAVFVNTIVLIGALLGFTIGSISTPALGITIAVVYPIFELRFMLAVPTPARLVIQLAVSVAHMFGAAKDVTADALLDSIARGKNNSPPSSIAH</sequence>
<dbReference type="RefSeq" id="WP_246966946.1">
    <property type="nucleotide sequence ID" value="NZ_CP095397.1"/>
</dbReference>
<evidence type="ECO:0000313" key="3">
    <source>
        <dbReference type="Proteomes" id="UP001595821"/>
    </source>
</evidence>
<keyword evidence="1" id="KW-0472">Membrane</keyword>
<name>A0ABD5NXU1_9EURY</name>
<proteinExistence type="predicted"/>
<gene>
    <name evidence="2" type="ORF">ACFOZ7_05690</name>
</gene>
<organism evidence="2 3">
    <name type="scientific">Natribaculum luteum</name>
    <dbReference type="NCBI Taxonomy" id="1586232"/>
    <lineage>
        <taxon>Archaea</taxon>
        <taxon>Methanobacteriati</taxon>
        <taxon>Methanobacteriota</taxon>
        <taxon>Stenosarchaea group</taxon>
        <taxon>Halobacteria</taxon>
        <taxon>Halobacteriales</taxon>
        <taxon>Natrialbaceae</taxon>
        <taxon>Natribaculum</taxon>
    </lineage>
</organism>
<evidence type="ECO:0000313" key="2">
    <source>
        <dbReference type="EMBL" id="MFC4246489.1"/>
    </source>
</evidence>
<dbReference type="GeneID" id="71854731"/>
<accession>A0ABD5NXU1</accession>
<protein>
    <recommendedName>
        <fullName evidence="4">Histidine kinase</fullName>
    </recommendedName>
</protein>
<comment type="caution">
    <text evidence="2">The sequence shown here is derived from an EMBL/GenBank/DDBJ whole genome shotgun (WGS) entry which is preliminary data.</text>
</comment>